<dbReference type="OrthoDB" id="4067243at2759"/>
<evidence type="ECO:0000313" key="2">
    <source>
        <dbReference type="EMBL" id="CDO93408.1"/>
    </source>
</evidence>
<dbReference type="Pfam" id="PF20521">
    <property type="entry name" value="DUF6736"/>
    <property type="match status" value="1"/>
</dbReference>
<feature type="domain" description="Secreted protein CSS2 C-terminal" evidence="1">
    <location>
        <begin position="45"/>
        <end position="117"/>
    </location>
</feature>
<reference evidence="2 3" key="1">
    <citation type="submission" date="2014-03" db="EMBL/GenBank/DDBJ databases">
        <title>The genome of Kluyveromyces dobzhanskii.</title>
        <authorList>
            <person name="Nystedt B."/>
            <person name="Astrom S."/>
        </authorList>
    </citation>
    <scope>NUCLEOTIDE SEQUENCE [LARGE SCALE GENOMIC DNA]</scope>
    <source>
        <strain evidence="2 3">CBS 2104</strain>
    </source>
</reference>
<sequence>MIVNPTGIIIELLTWVKRAGHCFLKYWVLPLCVLSGAWNAFERTRAYDSGEIHGQMGGVWYRCFSTAFNHGSPIEENTIAGAINAVIGSVGPKWISKMYCIAMINDDRWHGTLLVGPDPSAMTATCSGAYRGTYYMGSGKLCSQWSHNNQHDS</sequence>
<dbReference type="AlphaFoldDB" id="A0A0A8L2Y8"/>
<dbReference type="InterPro" id="IPR046624">
    <property type="entry name" value="CSS2_C"/>
</dbReference>
<gene>
    <name evidence="2" type="ORF">KLDO_g1707</name>
</gene>
<protein>
    <submittedName>
        <fullName evidence="2">WGS project CCBQ000000000 data, contig 00098</fullName>
    </submittedName>
</protein>
<comment type="caution">
    <text evidence="2">The sequence shown here is derived from an EMBL/GenBank/DDBJ whole genome shotgun (WGS) entry which is preliminary data.</text>
</comment>
<accession>A0A0A8L2Y8</accession>
<proteinExistence type="predicted"/>
<keyword evidence="3" id="KW-1185">Reference proteome</keyword>
<organism evidence="2 3">
    <name type="scientific">Kluyveromyces dobzhanskii CBS 2104</name>
    <dbReference type="NCBI Taxonomy" id="1427455"/>
    <lineage>
        <taxon>Eukaryota</taxon>
        <taxon>Fungi</taxon>
        <taxon>Dikarya</taxon>
        <taxon>Ascomycota</taxon>
        <taxon>Saccharomycotina</taxon>
        <taxon>Saccharomycetes</taxon>
        <taxon>Saccharomycetales</taxon>
        <taxon>Saccharomycetaceae</taxon>
        <taxon>Kluyveromyces</taxon>
    </lineage>
</organism>
<dbReference type="Proteomes" id="UP000031516">
    <property type="component" value="Unassembled WGS sequence"/>
</dbReference>
<name>A0A0A8L2Y8_9SACH</name>
<dbReference type="EMBL" id="CCBQ010000025">
    <property type="protein sequence ID" value="CDO93408.1"/>
    <property type="molecule type" value="Genomic_DNA"/>
</dbReference>
<evidence type="ECO:0000259" key="1">
    <source>
        <dbReference type="Pfam" id="PF20521"/>
    </source>
</evidence>
<evidence type="ECO:0000313" key="3">
    <source>
        <dbReference type="Proteomes" id="UP000031516"/>
    </source>
</evidence>